<evidence type="ECO:0008006" key="7">
    <source>
        <dbReference type="Google" id="ProtNLM"/>
    </source>
</evidence>
<protein>
    <recommendedName>
        <fullName evidence="7">Mga helix-turn-helix domain-containing protein</fullName>
    </recommendedName>
</protein>
<dbReference type="AlphaFoldDB" id="A0A099WFC6"/>
<dbReference type="EMBL" id="JNFA01000006">
    <property type="protein sequence ID" value="KGL43341.1"/>
    <property type="molecule type" value="Genomic_DNA"/>
</dbReference>
<evidence type="ECO:0000313" key="6">
    <source>
        <dbReference type="Proteomes" id="UP000029844"/>
    </source>
</evidence>
<dbReference type="PANTHER" id="PTHR30185:SF18">
    <property type="entry name" value="TRANSCRIPTIONAL REGULATOR MTLR"/>
    <property type="match status" value="1"/>
</dbReference>
<dbReference type="InterPro" id="IPR007737">
    <property type="entry name" value="Mga_HTH"/>
</dbReference>
<dbReference type="Gene3D" id="1.10.10.10">
    <property type="entry name" value="Winged helix-like DNA-binding domain superfamily/Winged helix DNA-binding domain"/>
    <property type="match status" value="1"/>
</dbReference>
<keyword evidence="6" id="KW-1185">Reference proteome</keyword>
<reference evidence="5 6" key="1">
    <citation type="submission" date="2014-05" db="EMBL/GenBank/DDBJ databases">
        <title>Novel Listeriaceae from food processing environments.</title>
        <authorList>
            <person name="den Bakker H.C."/>
        </authorList>
    </citation>
    <scope>NUCLEOTIDE SEQUENCE [LARGE SCALE GENOMIC DNA]</scope>
    <source>
        <strain evidence="5 6">FSL A5-0281</strain>
    </source>
</reference>
<dbReference type="Pfam" id="PF05043">
    <property type="entry name" value="Mga"/>
    <property type="match status" value="1"/>
</dbReference>
<keyword evidence="1" id="KW-0805">Transcription regulation</keyword>
<evidence type="ECO:0000256" key="1">
    <source>
        <dbReference type="ARBA" id="ARBA00023015"/>
    </source>
</evidence>
<proteinExistence type="predicted"/>
<feature type="domain" description="M protein trans-acting positive regulator (MGA) HTH" evidence="4">
    <location>
        <begin position="11"/>
        <end position="69"/>
    </location>
</feature>
<evidence type="ECO:0000259" key="4">
    <source>
        <dbReference type="Pfam" id="PF08280"/>
    </source>
</evidence>
<feature type="domain" description="Mga helix-turn-helix" evidence="3">
    <location>
        <begin position="80"/>
        <end position="164"/>
    </location>
</feature>
<dbReference type="PANTHER" id="PTHR30185">
    <property type="entry name" value="CRYPTIC BETA-GLUCOSIDE BGL OPERON ANTITERMINATOR"/>
    <property type="match status" value="1"/>
</dbReference>
<dbReference type="InterPro" id="IPR050661">
    <property type="entry name" value="BglG_antiterminators"/>
</dbReference>
<dbReference type="RefSeq" id="WP_036084098.1">
    <property type="nucleotide sequence ID" value="NZ_CBCSHQ010000020.1"/>
</dbReference>
<gene>
    <name evidence="5" type="ORF">EP57_03045</name>
</gene>
<comment type="caution">
    <text evidence="5">The sequence shown here is derived from an EMBL/GenBank/DDBJ whole genome shotgun (WGS) entry which is preliminary data.</text>
</comment>
<accession>A0A099WFC6</accession>
<dbReference type="InterPro" id="IPR013199">
    <property type="entry name" value="HTH_Mga_DNA-bd_dom"/>
</dbReference>
<sequence>MDRLHLELVIEKKNRRHIEIISYIYNSKYPLTVDELSDHLRVSIKTIQRDILEIQNSLPKNVHIITISSTSYELKLPHDVTLKDVIGIFTESSLLFTIIDSIYHGIQLDIHDWALELFSSQSSLYRHLNTLKKLLVPFNLKLSLTPVDIVGKEEDIRYFYFNYFYNAKNSPKMEVPSKQIYTFHEKSLKRFEKYEHANIDIQYHRFLYWIMVINQRVSLGHTIQMPDDIKAYQQTKPVYHYFDKYMHFWAEEFDLPVNTQDETAYFSIIFYDTLIYKKEDLREVVYGDEYTQQKDVLHFLQESFTALNLPMPTNDDLLIYENYFYYVYSMSRLTPLLHTNTYEVNRYIKKEHPSIFATWLKTASDSPFLKKIKGIYTEDIAVNLTMLTRSIFYDNNMEKKHILFSFDGRNAFLNYLSTLAKNYSANNMKISFIPNRHITKEILRESKVDILVLNYESPFDLEKCPHICVYQTNHIPSKQDWGVVKELIFQASLKFNA</sequence>
<dbReference type="eggNOG" id="COG3711">
    <property type="taxonomic scope" value="Bacteria"/>
</dbReference>
<dbReference type="STRING" id="1552123.EP57_03045"/>
<dbReference type="Proteomes" id="UP000029844">
    <property type="component" value="Unassembled WGS sequence"/>
</dbReference>
<dbReference type="OrthoDB" id="9815009at2"/>
<evidence type="ECO:0000259" key="3">
    <source>
        <dbReference type="Pfam" id="PF05043"/>
    </source>
</evidence>
<dbReference type="Pfam" id="PF08280">
    <property type="entry name" value="HTH_Mga"/>
    <property type="match status" value="1"/>
</dbReference>
<dbReference type="InterPro" id="IPR036388">
    <property type="entry name" value="WH-like_DNA-bd_sf"/>
</dbReference>
<name>A0A099WFC6_9LIST</name>
<keyword evidence="2" id="KW-0804">Transcription</keyword>
<evidence type="ECO:0000256" key="2">
    <source>
        <dbReference type="ARBA" id="ARBA00023163"/>
    </source>
</evidence>
<dbReference type="GeneID" id="58716406"/>
<organism evidence="5 6">
    <name type="scientific">Listeria booriae</name>
    <dbReference type="NCBI Taxonomy" id="1552123"/>
    <lineage>
        <taxon>Bacteria</taxon>
        <taxon>Bacillati</taxon>
        <taxon>Bacillota</taxon>
        <taxon>Bacilli</taxon>
        <taxon>Bacillales</taxon>
        <taxon>Listeriaceae</taxon>
        <taxon>Listeria</taxon>
    </lineage>
</organism>
<evidence type="ECO:0000313" key="5">
    <source>
        <dbReference type="EMBL" id="KGL43341.1"/>
    </source>
</evidence>